<dbReference type="GO" id="GO:0010020">
    <property type="term" value="P:chloroplast fission"/>
    <property type="evidence" value="ECO:0007669"/>
    <property type="project" value="EnsemblPlants"/>
</dbReference>
<dbReference type="InterPro" id="IPR058032">
    <property type="entry name" value="CDP1-like_a_solenoid_1"/>
</dbReference>
<evidence type="ECO:0000259" key="3">
    <source>
        <dbReference type="Pfam" id="PF25515"/>
    </source>
</evidence>
<dbReference type="GO" id="GO:0009706">
    <property type="term" value="C:chloroplast inner membrane"/>
    <property type="evidence" value="ECO:0007669"/>
    <property type="project" value="TreeGrafter"/>
</dbReference>
<dbReference type="EMBL" id="HG739086">
    <property type="protein sequence ID" value="CDO98565.1"/>
    <property type="molecule type" value="Genomic_DNA"/>
</dbReference>
<reference evidence="5" key="1">
    <citation type="journal article" date="2014" name="Science">
        <title>The coffee genome provides insight into the convergent evolution of caffeine biosynthesis.</title>
        <authorList>
            <person name="Denoeud F."/>
            <person name="Carretero-Paulet L."/>
            <person name="Dereeper A."/>
            <person name="Droc G."/>
            <person name="Guyot R."/>
            <person name="Pietrella M."/>
            <person name="Zheng C."/>
            <person name="Alberti A."/>
            <person name="Anthony F."/>
            <person name="Aprea G."/>
            <person name="Aury J.M."/>
            <person name="Bento P."/>
            <person name="Bernard M."/>
            <person name="Bocs S."/>
            <person name="Campa C."/>
            <person name="Cenci A."/>
            <person name="Combes M.C."/>
            <person name="Crouzillat D."/>
            <person name="Da Silva C."/>
            <person name="Daddiego L."/>
            <person name="De Bellis F."/>
            <person name="Dussert S."/>
            <person name="Garsmeur O."/>
            <person name="Gayraud T."/>
            <person name="Guignon V."/>
            <person name="Jahn K."/>
            <person name="Jamilloux V."/>
            <person name="Joet T."/>
            <person name="Labadie K."/>
            <person name="Lan T."/>
            <person name="Leclercq J."/>
            <person name="Lepelley M."/>
            <person name="Leroy T."/>
            <person name="Li L.T."/>
            <person name="Librado P."/>
            <person name="Lopez L."/>
            <person name="Munoz A."/>
            <person name="Noel B."/>
            <person name="Pallavicini A."/>
            <person name="Perrotta G."/>
            <person name="Poncet V."/>
            <person name="Pot D."/>
            <person name="Priyono X."/>
            <person name="Rigoreau M."/>
            <person name="Rouard M."/>
            <person name="Rozas J."/>
            <person name="Tranchant-Dubreuil C."/>
            <person name="VanBuren R."/>
            <person name="Zhang Q."/>
            <person name="Andrade A.C."/>
            <person name="Argout X."/>
            <person name="Bertrand B."/>
            <person name="de Kochko A."/>
            <person name="Graziosi G."/>
            <person name="Henry R.J."/>
            <person name="Jayarama X."/>
            <person name="Ming R."/>
            <person name="Nagai C."/>
            <person name="Rounsley S."/>
            <person name="Sankoff D."/>
            <person name="Giuliano G."/>
            <person name="Albert V.A."/>
            <person name="Wincker P."/>
            <person name="Lashermes P."/>
        </authorList>
    </citation>
    <scope>NUCLEOTIDE SEQUENCE [LARGE SCALE GENOMIC DNA]</scope>
    <source>
        <strain evidence="5">cv. DH200-94</strain>
    </source>
</reference>
<keyword evidence="5" id="KW-1185">Reference proteome</keyword>
<dbReference type="PANTHER" id="PTHR33925:SF2">
    <property type="entry name" value="PLASTID DIVISION PROTEIN CDP1, CHLOROPLASTIC"/>
    <property type="match status" value="1"/>
</dbReference>
<dbReference type="Pfam" id="PF23468">
    <property type="entry name" value="ARC6"/>
    <property type="match status" value="1"/>
</dbReference>
<evidence type="ECO:0000259" key="2">
    <source>
        <dbReference type="Pfam" id="PF23468"/>
    </source>
</evidence>
<evidence type="ECO:0000313" key="4">
    <source>
        <dbReference type="EMBL" id="CDO98565.1"/>
    </source>
</evidence>
<accession>A0A068TQG3</accession>
<organism evidence="4 5">
    <name type="scientific">Coffea canephora</name>
    <name type="common">Robusta coffee</name>
    <dbReference type="NCBI Taxonomy" id="49390"/>
    <lineage>
        <taxon>Eukaryota</taxon>
        <taxon>Viridiplantae</taxon>
        <taxon>Streptophyta</taxon>
        <taxon>Embryophyta</taxon>
        <taxon>Tracheophyta</taxon>
        <taxon>Spermatophyta</taxon>
        <taxon>Magnoliopsida</taxon>
        <taxon>eudicotyledons</taxon>
        <taxon>Gunneridae</taxon>
        <taxon>Pentapetalae</taxon>
        <taxon>asterids</taxon>
        <taxon>lamiids</taxon>
        <taxon>Gentianales</taxon>
        <taxon>Rubiaceae</taxon>
        <taxon>Ixoroideae</taxon>
        <taxon>Gardenieae complex</taxon>
        <taxon>Bertiereae - Coffeeae clade</taxon>
        <taxon>Coffeeae</taxon>
        <taxon>Coffea</taxon>
    </lineage>
</organism>
<gene>
    <name evidence="4" type="ORF">GSCOC_T00022705001</name>
</gene>
<proteinExistence type="predicted"/>
<dbReference type="OMA" id="IVKSVMH"/>
<sequence>MATLHLPTPSHCCCAYLKTLDNNHNDIRKKLKFCGYFDVKWVNYSSIFGLRAGILNHNRGLVILSINRRRCWRFYANADLRVVVESGSGSRNNINVVHSQSPIVPSAEIPVTCYQILGVSDQAEKDEIVKSAMHLRNAQIEEGYTADVVVSRQNLLMDVRDKLLFEPEYAGNTKEKVAPKSSLRIPWSWVPAALCLLQEAGEDKIVLDIGRRALQHGDAKSYIHDVLLSMALAECSIAKACFEKNKISQGFEALARAQCLLRSKSSLGKMTLLSEIEESLEELAPACTLELLGMPHTPENAERRSGAISALRELLRQGLDVQSSSQVQDWPIFLNQALRKLMATEIVELLPWEDLALTRKNKKSLESQSQRVVIDFNCFYVILIAHIALGFSSKQKDLIHKAKTICECLISSEGTDLKFEEAFCLFLLDQGDEATAAEKLWQLELNSSPAARKLLSDKEAKDVSNSRKSLETWLKDSVLQVFPDTRETPPSFVIFFAGEKQTSGNRQPKRSLHTTSNMSHQSLTSPLVLDRKAFEDSIPSKDASRHVGPAVKQLTPANLQGPLTENKANSGANVDVPIQLKRNLGSHQNKAWDIWSDPYTVVRKLMYITSLGCIIYASFRLMNMHFYKMGNSSRWRLKRPTTSSSISWSKDFSLDENESKNAKKLKKFLSMLKIQMRPQPEVVSLQKSCLAASLSSSGVGVLRQPMPVEEAETLVRKWQDIKAEALGPNHHVQRLFDILDESMLGQWQALADAAKAKSCFWKFVLLQLSVLKADILTDETGNEMAEIEAILEEAAELVDDSQPKNPNYYSTYKIRYYLKRQYDGSWRFCEGDIQAPL</sequence>
<dbReference type="InterPro" id="IPR044685">
    <property type="entry name" value="CPD1-like"/>
</dbReference>
<evidence type="ECO:0000313" key="5">
    <source>
        <dbReference type="Proteomes" id="UP000295252"/>
    </source>
</evidence>
<dbReference type="Pfam" id="PF13355">
    <property type="entry name" value="ARC6-like_IMS"/>
    <property type="match status" value="1"/>
</dbReference>
<dbReference type="Pfam" id="PF25515">
    <property type="entry name" value="Arm_PDR"/>
    <property type="match status" value="1"/>
</dbReference>
<dbReference type="InterPro" id="IPR025344">
    <property type="entry name" value="CDP1-like_IMS"/>
</dbReference>
<dbReference type="Proteomes" id="UP000295252">
    <property type="component" value="Chromosome VI"/>
</dbReference>
<dbReference type="FunCoup" id="A0A068TQG3">
    <property type="interactions" value="1681"/>
</dbReference>
<feature type="domain" description="Plastid division protein CDP1-like IMS" evidence="1">
    <location>
        <begin position="711"/>
        <end position="828"/>
    </location>
</feature>
<dbReference type="Gramene" id="CDO98565">
    <property type="protein sequence ID" value="CDO98565"/>
    <property type="gene ID" value="GSCOC_T00022705001"/>
</dbReference>
<name>A0A068TQG3_COFCA</name>
<feature type="domain" description="Plastid division protein CDP1-like 1st alpha solenoid" evidence="3">
    <location>
        <begin position="184"/>
        <end position="331"/>
    </location>
</feature>
<feature type="domain" description="Plastid division protein CDP1-like 2nd alpha solenoid" evidence="2">
    <location>
        <begin position="367"/>
        <end position="496"/>
    </location>
</feature>
<protein>
    <submittedName>
        <fullName evidence="4">Uncharacterized protein</fullName>
    </submittedName>
</protein>
<dbReference type="AlphaFoldDB" id="A0A068TQG3"/>
<dbReference type="PhylomeDB" id="A0A068TQG3"/>
<dbReference type="STRING" id="49390.A0A068TQG3"/>
<dbReference type="OrthoDB" id="1708707at2759"/>
<dbReference type="PANTHER" id="PTHR33925">
    <property type="entry name" value="PLASTID DIVISION PROTEIN CDP1, CHLOROPLASTIC-RELATED"/>
    <property type="match status" value="1"/>
</dbReference>
<dbReference type="InParanoid" id="A0A068TQG3"/>
<dbReference type="InterPro" id="IPR057137">
    <property type="entry name" value="CDP1-like_a_solenoid_2"/>
</dbReference>
<evidence type="ECO:0000259" key="1">
    <source>
        <dbReference type="Pfam" id="PF13355"/>
    </source>
</evidence>